<organism evidence="5 6">
    <name type="scientific">Mariprofundus aestuarium</name>
    <dbReference type="NCBI Taxonomy" id="1921086"/>
    <lineage>
        <taxon>Bacteria</taxon>
        <taxon>Pseudomonadati</taxon>
        <taxon>Pseudomonadota</taxon>
        <taxon>Candidatius Mariprofundia</taxon>
        <taxon>Mariprofundales</taxon>
        <taxon>Mariprofundaceae</taxon>
        <taxon>Mariprofundus</taxon>
    </lineage>
</organism>
<name>A0A2K8L3Q8_MARES</name>
<dbReference type="GO" id="GO:0000160">
    <property type="term" value="P:phosphorelay signal transduction system"/>
    <property type="evidence" value="ECO:0007669"/>
    <property type="project" value="UniProtKB-KW"/>
</dbReference>
<keyword evidence="3" id="KW-0902">Two-component regulatory system</keyword>
<dbReference type="OrthoDB" id="5296610at2"/>
<evidence type="ECO:0000259" key="4">
    <source>
        <dbReference type="SMART" id="SM00387"/>
    </source>
</evidence>
<feature type="domain" description="Histidine kinase/HSP90-like ATPase" evidence="4">
    <location>
        <begin position="117"/>
        <end position="212"/>
    </location>
</feature>
<dbReference type="CDD" id="cd16917">
    <property type="entry name" value="HATPase_UhpB-NarQ-NarX-like"/>
    <property type="match status" value="1"/>
</dbReference>
<accession>A0A2K8L3Q8</accession>
<dbReference type="KEGG" id="maes:Ga0123461_2055"/>
<dbReference type="AlphaFoldDB" id="A0A2K8L3Q8"/>
<dbReference type="GO" id="GO:0016301">
    <property type="term" value="F:kinase activity"/>
    <property type="evidence" value="ECO:0007669"/>
    <property type="project" value="UniProtKB-KW"/>
</dbReference>
<reference evidence="5 6" key="1">
    <citation type="submission" date="2016-12" db="EMBL/GenBank/DDBJ databases">
        <title>Isolation and genomic insights into novel planktonic Zetaproteobacteria from stratified waters of the Chesapeake Bay.</title>
        <authorList>
            <person name="McAllister S.M."/>
            <person name="Kato S."/>
            <person name="Chan C.S."/>
            <person name="Chiu B.K."/>
            <person name="Field E.K."/>
        </authorList>
    </citation>
    <scope>NUCLEOTIDE SEQUENCE [LARGE SCALE GENOMIC DNA]</scope>
    <source>
        <strain evidence="5 6">CP-5</strain>
    </source>
</reference>
<dbReference type="Gene3D" id="1.20.5.1930">
    <property type="match status" value="1"/>
</dbReference>
<evidence type="ECO:0000256" key="1">
    <source>
        <dbReference type="ARBA" id="ARBA00022679"/>
    </source>
</evidence>
<dbReference type="PANTHER" id="PTHR24421">
    <property type="entry name" value="NITRATE/NITRITE SENSOR PROTEIN NARX-RELATED"/>
    <property type="match status" value="1"/>
</dbReference>
<dbReference type="EMBL" id="CP018799">
    <property type="protein sequence ID" value="ATX80461.1"/>
    <property type="molecule type" value="Genomic_DNA"/>
</dbReference>
<evidence type="ECO:0000256" key="2">
    <source>
        <dbReference type="ARBA" id="ARBA00022777"/>
    </source>
</evidence>
<protein>
    <submittedName>
        <fullName evidence="5">Histidine kinase-, DNA gyrase B-, and HSP90-like ATPase</fullName>
    </submittedName>
</protein>
<evidence type="ECO:0000256" key="3">
    <source>
        <dbReference type="ARBA" id="ARBA00023012"/>
    </source>
</evidence>
<dbReference type="SUPFAM" id="SSF55874">
    <property type="entry name" value="ATPase domain of HSP90 chaperone/DNA topoisomerase II/histidine kinase"/>
    <property type="match status" value="1"/>
</dbReference>
<dbReference type="Pfam" id="PF02518">
    <property type="entry name" value="HATPase_c"/>
    <property type="match status" value="1"/>
</dbReference>
<dbReference type="InterPro" id="IPR003594">
    <property type="entry name" value="HATPase_dom"/>
</dbReference>
<keyword evidence="6" id="KW-1185">Reference proteome</keyword>
<evidence type="ECO:0000313" key="5">
    <source>
        <dbReference type="EMBL" id="ATX80461.1"/>
    </source>
</evidence>
<gene>
    <name evidence="5" type="ORF">Ga0123461_2055</name>
</gene>
<dbReference type="InterPro" id="IPR050482">
    <property type="entry name" value="Sensor_HK_TwoCompSys"/>
</dbReference>
<sequence length="213" mass="23975">MLKAEKERLRQLERAQLLADERKRFTRELHDGMGGHLVALKSILAGNPDKNSLCLELVNQAILDMRLLIDSVGDESDDVGLTMGMLRSRMEYQLKASALFVSWNMQTLPVGWSLQKGCSIHLVRILQEAITNIIRHADADWVEIRTTGFRDNGNRMVRIEVADNGQGMSPDVRQGRGIENMRQRCETLLGTFKLDYNPGGGTLLSLVLPCQKE</sequence>
<dbReference type="Gene3D" id="3.30.565.10">
    <property type="entry name" value="Histidine kinase-like ATPase, C-terminal domain"/>
    <property type="match status" value="1"/>
</dbReference>
<dbReference type="SMART" id="SM00387">
    <property type="entry name" value="HATPase_c"/>
    <property type="match status" value="1"/>
</dbReference>
<keyword evidence="1" id="KW-0808">Transferase</keyword>
<proteinExistence type="predicted"/>
<keyword evidence="2 5" id="KW-0418">Kinase</keyword>
<dbReference type="PANTHER" id="PTHR24421:SF58">
    <property type="entry name" value="SIGNAL TRANSDUCTION HISTIDINE-PROTEIN KINASE_PHOSPHATASE UHPB"/>
    <property type="match status" value="1"/>
</dbReference>
<dbReference type="RefSeq" id="WP_100278225.1">
    <property type="nucleotide sequence ID" value="NZ_CP018799.1"/>
</dbReference>
<evidence type="ECO:0000313" key="6">
    <source>
        <dbReference type="Proteomes" id="UP000231701"/>
    </source>
</evidence>
<dbReference type="InterPro" id="IPR036890">
    <property type="entry name" value="HATPase_C_sf"/>
</dbReference>
<dbReference type="Proteomes" id="UP000231701">
    <property type="component" value="Chromosome"/>
</dbReference>